<name>A0A5J6XUS9_PYRAY</name>
<evidence type="ECO:0000256" key="1">
    <source>
        <dbReference type="SAM" id="Phobius"/>
    </source>
</evidence>
<proteinExistence type="predicted"/>
<organism evidence="2">
    <name type="scientific">Pyrococcus abyssi</name>
    <dbReference type="NCBI Taxonomy" id="29292"/>
    <lineage>
        <taxon>Archaea</taxon>
        <taxon>Methanobacteriati</taxon>
        <taxon>Methanobacteriota</taxon>
        <taxon>Thermococci</taxon>
        <taxon>Thermococcales</taxon>
        <taxon>Thermococcaceae</taxon>
        <taxon>Pyrococcus</taxon>
    </lineage>
</organism>
<keyword evidence="2" id="KW-0614">Plasmid</keyword>
<evidence type="ECO:0000313" key="2">
    <source>
        <dbReference type="EMBL" id="QFN51310.1"/>
    </source>
</evidence>
<sequence>MMDVNTIINQLQELARSHPYLALGLILLIIGLLSRGKISLLFYTLGALAIMKSFGLIDTFFSFLKDVPSIISTFGGG</sequence>
<accession>A0A5J6XUS9</accession>
<keyword evidence="1" id="KW-0812">Transmembrane</keyword>
<feature type="transmembrane region" description="Helical" evidence="1">
    <location>
        <begin position="40"/>
        <end position="64"/>
    </location>
</feature>
<reference evidence="2" key="1">
    <citation type="journal article" date="2019" name="Environ. Microbiol.">
        <title>The global distribution and evolutionary history of the pT26-2 archaeal plasmid family.</title>
        <authorList>
            <person name="Badel C."/>
            <person name="Erauso G."/>
            <person name="Gomez A."/>
            <person name="Catchpole R."/>
            <person name="Gonnet M."/>
            <person name="Oberto J."/>
            <person name="Forterre P."/>
            <person name="Da Cunha V."/>
        </authorList>
    </citation>
    <scope>NUCLEOTIDE SEQUENCE</scope>
    <source>
        <strain evidence="2">GE2</strain>
        <plasmid evidence="2">pGE2</plasmid>
    </source>
</reference>
<keyword evidence="1" id="KW-0472">Membrane</keyword>
<dbReference type="AlphaFoldDB" id="A0A5J6XUS9"/>
<evidence type="ECO:0008006" key="3">
    <source>
        <dbReference type="Google" id="ProtNLM"/>
    </source>
</evidence>
<protein>
    <recommendedName>
        <fullName evidence="3">T26-9p</fullName>
    </recommendedName>
</protein>
<keyword evidence="1" id="KW-1133">Transmembrane helix</keyword>
<dbReference type="EMBL" id="MN477947">
    <property type="protein sequence ID" value="QFN51310.1"/>
    <property type="molecule type" value="Genomic_DNA"/>
</dbReference>
<geneLocation type="plasmid" evidence="2">
    <name>pGE2</name>
</geneLocation>
<feature type="transmembrane region" description="Helical" evidence="1">
    <location>
        <begin position="17"/>
        <end position="33"/>
    </location>
</feature>